<keyword evidence="6" id="KW-0133">Cell shape</keyword>
<dbReference type="InterPro" id="IPR005311">
    <property type="entry name" value="PBP_dimer"/>
</dbReference>
<dbReference type="InterPro" id="IPR050515">
    <property type="entry name" value="Beta-lactam/transpept"/>
</dbReference>
<evidence type="ECO:0000256" key="10">
    <source>
        <dbReference type="ARBA" id="ARBA00023316"/>
    </source>
</evidence>
<evidence type="ECO:0000256" key="6">
    <source>
        <dbReference type="ARBA" id="ARBA00022960"/>
    </source>
</evidence>
<reference evidence="13 14" key="1">
    <citation type="submission" date="2018-12" db="EMBL/GenBank/DDBJ databases">
        <authorList>
            <consortium name="Pathogen Informatics"/>
        </authorList>
    </citation>
    <scope>NUCLEOTIDE SEQUENCE [LARGE SCALE GENOMIC DNA]</scope>
    <source>
        <strain evidence="13 14">NCTC13079</strain>
    </source>
</reference>
<gene>
    <name evidence="13" type="primary">ftsI_1</name>
    <name evidence="13" type="ORF">NCTC13079_00651</name>
</gene>
<dbReference type="InterPro" id="IPR012338">
    <property type="entry name" value="Beta-lactam/transpept-like"/>
</dbReference>
<sequence>MNKLYEKLKDADRYKIFSGIVLFLLAALVLQLARITLIHGDEYRKLADSRRVKDIAITAQRGKIRDRNGVVLAGNRPVFAVQLRKDEVKALSSKDRNGSYLLLSRYLEEDGTNYMKSSPILLDSFVYTDIESYRHKGDPQKAVLEALVGSEKLESFLRAAYTKPYDSHYAFRVLDRILGNENFGDAMIARGGKPVYVDSQKTTEFKERYGLPKESDAMADLLQVVRENPVYIQEVLDHPIGRRLAYERIGAEVPGIGLRDYGNEYYDAYIQNKVRLMEISPDVSWTSSAEDDFVSVLIERDAERFLTANVSVTEEAISFLKQEGADIRAAKEKGDVVPIDDKKNPAYGALSELAKDKKRLRKFLRREGMYAAAQDHLIEAGIATGISVAGDAPAYTQLNNAVDLSKRAGLKDSLSSEEIFHARAEKLGINPQLSPYEIADIVNIYDSIGSQGNYAYIPIHYAYEVKDETVAKIEENLNNRAGIHISVEPIRYYPEVNVASHVLGYIGNIAQEKEIKKYIDELGYNRNDLIGKTGMEQVFEERLKGKDGRRTVTVDSSGNTTGVIREEKPVAGKDVRLSIDVHLQKKAEESLATVLQQIRTGEMYQSPWGNFNYLTSKDKGGPYKNAYSGAVVVADVKTGQVLAMANYPSFDPNLFATGISPTAWESLKPKEEKNLLAPRPLYNIATQSAIQPGSIFKMVTASAALEKGLDPEMAIPDGGYVDVDGQIFGCWLWNQSRQVHGNETLAMALRDSCNYYFYSLGLGKDQRRDKDLGIRVKPEEINDMAERFGLGEKTGVEIQIPAEAGGTRPDPEGKGKIIKSLLKRHLDANMDVYLKGVNTDREREKIRDQILAILDAEEKPDRTAVYERLKAIGVDPDAKGRGQKVGLADLIKYTYVDQAHWNTGDTMNVVIGQGSNAYTLSQVTRYMMALANKGTLYPLSLVEEKNPAQEVQKVGMNPRFYDDLKKGMVMVSKSGLNGKLFNEFPVEIAMKTGSAERAGANPYTGETYDAFGWQVAYAPANDPEIAVGVVLFQGGNGANCGPVMQQVMAEYFGLYKDVKDDMLPIETGLDLE</sequence>
<organism evidence="13 14">
    <name type="scientific">Aedoeadaptatus ivorii</name>
    <dbReference type="NCBI Taxonomy" id="54006"/>
    <lineage>
        <taxon>Bacteria</taxon>
        <taxon>Bacillati</taxon>
        <taxon>Bacillota</taxon>
        <taxon>Tissierellia</taxon>
        <taxon>Tissierellales</taxon>
        <taxon>Peptoniphilaceae</taxon>
        <taxon>Aedoeadaptatus</taxon>
    </lineage>
</organism>
<dbReference type="AlphaFoldDB" id="A0A448V0V4"/>
<dbReference type="GO" id="GO:0005886">
    <property type="term" value="C:plasma membrane"/>
    <property type="evidence" value="ECO:0007669"/>
    <property type="project" value="TreeGrafter"/>
</dbReference>
<keyword evidence="14" id="KW-1185">Reference proteome</keyword>
<dbReference type="PANTHER" id="PTHR30627:SF2">
    <property type="entry name" value="PEPTIDOGLYCAN D,D-TRANSPEPTIDASE MRDA"/>
    <property type="match status" value="1"/>
</dbReference>
<dbReference type="EMBL" id="LR134523">
    <property type="protein sequence ID" value="VEJ35364.1"/>
    <property type="molecule type" value="Genomic_DNA"/>
</dbReference>
<keyword evidence="5" id="KW-0812">Transmembrane</keyword>
<dbReference type="RefSeq" id="WP_164715200.1">
    <property type="nucleotide sequence ID" value="NZ_LR134523.1"/>
</dbReference>
<evidence type="ECO:0000256" key="5">
    <source>
        <dbReference type="ARBA" id="ARBA00022692"/>
    </source>
</evidence>
<evidence type="ECO:0000259" key="11">
    <source>
        <dbReference type="Pfam" id="PF00905"/>
    </source>
</evidence>
<keyword evidence="8" id="KW-1133">Transmembrane helix</keyword>
<evidence type="ECO:0000256" key="9">
    <source>
        <dbReference type="ARBA" id="ARBA00023136"/>
    </source>
</evidence>
<evidence type="ECO:0000256" key="1">
    <source>
        <dbReference type="ARBA" id="ARBA00004167"/>
    </source>
</evidence>
<comment type="similarity">
    <text evidence="3">Belongs to the transpeptidase family.</text>
</comment>
<keyword evidence="13" id="KW-0808">Transferase</keyword>
<dbReference type="InterPro" id="IPR001460">
    <property type="entry name" value="PCN-bd_Tpept"/>
</dbReference>
<feature type="domain" description="Penicillin-binding protein transpeptidase" evidence="11">
    <location>
        <begin position="629"/>
        <end position="806"/>
    </location>
</feature>
<dbReference type="GO" id="GO:0071555">
    <property type="term" value="P:cell wall organization"/>
    <property type="evidence" value="ECO:0007669"/>
    <property type="project" value="TreeGrafter"/>
</dbReference>
<dbReference type="Proteomes" id="UP000269544">
    <property type="component" value="Chromosome"/>
</dbReference>
<dbReference type="KEGG" id="piv:NCTC13079_00651"/>
<keyword evidence="13" id="KW-0328">Glycosyltransferase</keyword>
<dbReference type="GO" id="GO:0016757">
    <property type="term" value="F:glycosyltransferase activity"/>
    <property type="evidence" value="ECO:0007669"/>
    <property type="project" value="UniProtKB-KW"/>
</dbReference>
<evidence type="ECO:0000259" key="12">
    <source>
        <dbReference type="Pfam" id="PF03717"/>
    </source>
</evidence>
<protein>
    <submittedName>
        <fullName evidence="13">Peptidoglycan synthase FtsI</fullName>
        <ecNumber evidence="13">2.4.1.129</ecNumber>
    </submittedName>
</protein>
<name>A0A448V0V4_9FIRM</name>
<dbReference type="Gene3D" id="3.90.1310.10">
    <property type="entry name" value="Penicillin-binding protein 2a (Domain 2)"/>
    <property type="match status" value="2"/>
</dbReference>
<feature type="domain" description="Penicillin-binding protein transpeptidase" evidence="11">
    <location>
        <begin position="882"/>
        <end position="1048"/>
    </location>
</feature>
<accession>A0A448V0V4</accession>
<dbReference type="Pfam" id="PF00905">
    <property type="entry name" value="Transpeptidase"/>
    <property type="match status" value="2"/>
</dbReference>
<evidence type="ECO:0000313" key="14">
    <source>
        <dbReference type="Proteomes" id="UP000269544"/>
    </source>
</evidence>
<dbReference type="SUPFAM" id="SSF56601">
    <property type="entry name" value="beta-lactamase/transpeptidase-like"/>
    <property type="match status" value="1"/>
</dbReference>
<dbReference type="SUPFAM" id="SSF56519">
    <property type="entry name" value="Penicillin binding protein dimerisation domain"/>
    <property type="match status" value="2"/>
</dbReference>
<evidence type="ECO:0000256" key="2">
    <source>
        <dbReference type="ARBA" id="ARBA00004236"/>
    </source>
</evidence>
<evidence type="ECO:0000256" key="4">
    <source>
        <dbReference type="ARBA" id="ARBA00022475"/>
    </source>
</evidence>
<dbReference type="GO" id="GO:0008658">
    <property type="term" value="F:penicillin binding"/>
    <property type="evidence" value="ECO:0007669"/>
    <property type="project" value="InterPro"/>
</dbReference>
<proteinExistence type="inferred from homology"/>
<dbReference type="EC" id="2.4.1.129" evidence="13"/>
<evidence type="ECO:0000313" key="13">
    <source>
        <dbReference type="EMBL" id="VEJ35364.1"/>
    </source>
</evidence>
<keyword evidence="9" id="KW-0472">Membrane</keyword>
<comment type="subcellular location">
    <subcellularLocation>
        <location evidence="2">Cell membrane</location>
    </subcellularLocation>
    <subcellularLocation>
        <location evidence="1">Membrane</location>
        <topology evidence="1">Single-pass membrane protein</topology>
    </subcellularLocation>
</comment>
<keyword evidence="4" id="KW-1003">Cell membrane</keyword>
<dbReference type="Pfam" id="PF03717">
    <property type="entry name" value="PBP_dimer"/>
    <property type="match status" value="1"/>
</dbReference>
<evidence type="ECO:0000256" key="8">
    <source>
        <dbReference type="ARBA" id="ARBA00022989"/>
    </source>
</evidence>
<keyword evidence="10" id="KW-0961">Cell wall biogenesis/degradation</keyword>
<evidence type="ECO:0000256" key="3">
    <source>
        <dbReference type="ARBA" id="ARBA00007171"/>
    </source>
</evidence>
<dbReference type="InterPro" id="IPR036138">
    <property type="entry name" value="PBP_dimer_sf"/>
</dbReference>
<keyword evidence="7" id="KW-0573">Peptidoglycan synthesis</keyword>
<evidence type="ECO:0000256" key="7">
    <source>
        <dbReference type="ARBA" id="ARBA00022984"/>
    </source>
</evidence>
<dbReference type="Gene3D" id="3.40.710.10">
    <property type="entry name" value="DD-peptidase/beta-lactamase superfamily"/>
    <property type="match status" value="1"/>
</dbReference>
<feature type="domain" description="Penicillin-binding protein dimerisation" evidence="12">
    <location>
        <begin position="57"/>
        <end position="562"/>
    </location>
</feature>
<dbReference type="PANTHER" id="PTHR30627">
    <property type="entry name" value="PEPTIDOGLYCAN D,D-TRANSPEPTIDASE"/>
    <property type="match status" value="1"/>
</dbReference>